<dbReference type="InParanoid" id="E2B0K3"/>
<organism evidence="2">
    <name type="scientific">Camponotus floridanus</name>
    <name type="common">Florida carpenter ant</name>
    <dbReference type="NCBI Taxonomy" id="104421"/>
    <lineage>
        <taxon>Eukaryota</taxon>
        <taxon>Metazoa</taxon>
        <taxon>Ecdysozoa</taxon>
        <taxon>Arthropoda</taxon>
        <taxon>Hexapoda</taxon>
        <taxon>Insecta</taxon>
        <taxon>Pterygota</taxon>
        <taxon>Neoptera</taxon>
        <taxon>Endopterygota</taxon>
        <taxon>Hymenoptera</taxon>
        <taxon>Apocrita</taxon>
        <taxon>Aculeata</taxon>
        <taxon>Formicoidea</taxon>
        <taxon>Formicidae</taxon>
        <taxon>Formicinae</taxon>
        <taxon>Camponotus</taxon>
    </lineage>
</organism>
<dbReference type="EMBL" id="GL444628">
    <property type="protein sequence ID" value="EFN60786.1"/>
    <property type="molecule type" value="Genomic_DNA"/>
</dbReference>
<name>E2B0K3_CAMFO</name>
<evidence type="ECO:0000313" key="2">
    <source>
        <dbReference type="Proteomes" id="UP000000311"/>
    </source>
</evidence>
<feature type="non-terminal residue" evidence="1">
    <location>
        <position position="51"/>
    </location>
</feature>
<gene>
    <name evidence="1" type="ORF">EAG_01344</name>
</gene>
<proteinExistence type="predicted"/>
<keyword evidence="2" id="KW-1185">Reference proteome</keyword>
<accession>E2B0K3</accession>
<protein>
    <submittedName>
        <fullName evidence="1">Uncharacterized protein</fullName>
    </submittedName>
</protein>
<feature type="non-terminal residue" evidence="1">
    <location>
        <position position="1"/>
    </location>
</feature>
<reference evidence="1 2" key="1">
    <citation type="journal article" date="2010" name="Science">
        <title>Genomic comparison of the ants Camponotus floridanus and Harpegnathos saltator.</title>
        <authorList>
            <person name="Bonasio R."/>
            <person name="Zhang G."/>
            <person name="Ye C."/>
            <person name="Mutti N.S."/>
            <person name="Fang X."/>
            <person name="Qin N."/>
            <person name="Donahue G."/>
            <person name="Yang P."/>
            <person name="Li Q."/>
            <person name="Li C."/>
            <person name="Zhang P."/>
            <person name="Huang Z."/>
            <person name="Berger S.L."/>
            <person name="Reinberg D."/>
            <person name="Wang J."/>
            <person name="Liebig J."/>
        </authorList>
    </citation>
    <scope>NUCLEOTIDE SEQUENCE [LARGE SCALE GENOMIC DNA]</scope>
    <source>
        <strain evidence="2">C129</strain>
    </source>
</reference>
<sequence length="51" mass="5891">DILNVISLPTYNYVNKFAYTKVDTKLIAINKDVRIYVILTKQNLNDCINNS</sequence>
<evidence type="ECO:0000313" key="1">
    <source>
        <dbReference type="EMBL" id="EFN60786.1"/>
    </source>
</evidence>
<dbReference type="Proteomes" id="UP000000311">
    <property type="component" value="Unassembled WGS sequence"/>
</dbReference>
<dbReference type="AlphaFoldDB" id="E2B0K3"/>